<keyword evidence="2" id="KW-1185">Reference proteome</keyword>
<reference evidence="1" key="2">
    <citation type="submission" date="2020-09" db="EMBL/GenBank/DDBJ databases">
        <authorList>
            <person name="Sun Q."/>
            <person name="Zhou Y."/>
        </authorList>
    </citation>
    <scope>NUCLEOTIDE SEQUENCE</scope>
    <source>
        <strain evidence="1">CGMCC 1.15966</strain>
    </source>
</reference>
<sequence length="220" mass="25640">MNFESHNPSEEALKLLSLPFQKVYVSIPTHNLTFVPDDLYQEDDLDNYQEFMENPAQEMSQTAVEFLQIQAFYQLDVLLHHRWKTLFPDAKFVPEFKLNLLQARPYIPLKGDVLGVVFDDNTADIYLFINGQFKFYNTFEVVSDDDLSYFILNLFENFGIDKKVNKVLYSGLDVDHSFIQKLKTYSDEVIEISANKPSISLDEESNQFSRSYLIDLPTCE</sequence>
<organism evidence="1 2">
    <name type="scientific">Sphingobacterium cellulitidis</name>
    <dbReference type="NCBI Taxonomy" id="1768011"/>
    <lineage>
        <taxon>Bacteria</taxon>
        <taxon>Pseudomonadati</taxon>
        <taxon>Bacteroidota</taxon>
        <taxon>Sphingobacteriia</taxon>
        <taxon>Sphingobacteriales</taxon>
        <taxon>Sphingobacteriaceae</taxon>
        <taxon>Sphingobacterium</taxon>
    </lineage>
</organism>
<evidence type="ECO:0000313" key="2">
    <source>
        <dbReference type="Proteomes" id="UP000614460"/>
    </source>
</evidence>
<dbReference type="Proteomes" id="UP000614460">
    <property type="component" value="Unassembled WGS sequence"/>
</dbReference>
<name>A0A8H9FZB4_9SPHI</name>
<dbReference type="InterPro" id="IPR024213">
    <property type="entry name" value="DUF3822"/>
</dbReference>
<evidence type="ECO:0008006" key="3">
    <source>
        <dbReference type="Google" id="ProtNLM"/>
    </source>
</evidence>
<gene>
    <name evidence="1" type="ORF">GCM10011516_18280</name>
</gene>
<dbReference type="CDD" id="cd24013">
    <property type="entry name" value="ASKHA_ATPase_BT3980-like"/>
    <property type="match status" value="1"/>
</dbReference>
<dbReference type="Gene3D" id="3.30.420.260">
    <property type="match status" value="1"/>
</dbReference>
<reference evidence="1" key="1">
    <citation type="journal article" date="2014" name="Int. J. Syst. Evol. Microbiol.">
        <title>Complete genome sequence of Corynebacterium casei LMG S-19264T (=DSM 44701T), isolated from a smear-ripened cheese.</title>
        <authorList>
            <consortium name="US DOE Joint Genome Institute (JGI-PGF)"/>
            <person name="Walter F."/>
            <person name="Albersmeier A."/>
            <person name="Kalinowski J."/>
            <person name="Ruckert C."/>
        </authorList>
    </citation>
    <scope>NUCLEOTIDE SEQUENCE</scope>
    <source>
        <strain evidence="1">CGMCC 1.15966</strain>
    </source>
</reference>
<proteinExistence type="predicted"/>
<evidence type="ECO:0000313" key="1">
    <source>
        <dbReference type="EMBL" id="GGE20959.1"/>
    </source>
</evidence>
<dbReference type="Pfam" id="PF12864">
    <property type="entry name" value="DUF3822"/>
    <property type="match status" value="1"/>
</dbReference>
<dbReference type="AlphaFoldDB" id="A0A8H9FZB4"/>
<dbReference type="Gene3D" id="3.30.420.250">
    <property type="match status" value="1"/>
</dbReference>
<protein>
    <recommendedName>
        <fullName evidence="3">DUF3822 family protein</fullName>
    </recommendedName>
</protein>
<dbReference type="EMBL" id="BMKM01000003">
    <property type="protein sequence ID" value="GGE20959.1"/>
    <property type="molecule type" value="Genomic_DNA"/>
</dbReference>
<comment type="caution">
    <text evidence="1">The sequence shown here is derived from an EMBL/GenBank/DDBJ whole genome shotgun (WGS) entry which is preliminary data.</text>
</comment>
<accession>A0A8H9FZB4</accession>